<dbReference type="AlphaFoldDB" id="A0A5C3EXP9"/>
<accession>A0A5C3EXP9</accession>
<feature type="compositionally biased region" description="Polar residues" evidence="1">
    <location>
        <begin position="92"/>
        <end position="108"/>
    </location>
</feature>
<dbReference type="Proteomes" id="UP000323386">
    <property type="component" value="Unassembled WGS sequence"/>
</dbReference>
<evidence type="ECO:0000256" key="1">
    <source>
        <dbReference type="SAM" id="MobiDB-lite"/>
    </source>
</evidence>
<feature type="region of interest" description="Disordered" evidence="1">
    <location>
        <begin position="457"/>
        <end position="594"/>
    </location>
</feature>
<feature type="region of interest" description="Disordered" evidence="1">
    <location>
        <begin position="1"/>
        <end position="422"/>
    </location>
</feature>
<feature type="compositionally biased region" description="Low complexity" evidence="1">
    <location>
        <begin position="378"/>
        <end position="388"/>
    </location>
</feature>
<name>A0A5C3EXP9_9BASI</name>
<organism evidence="2 3">
    <name type="scientific">Pseudozyma flocculosa</name>
    <dbReference type="NCBI Taxonomy" id="84751"/>
    <lineage>
        <taxon>Eukaryota</taxon>
        <taxon>Fungi</taxon>
        <taxon>Dikarya</taxon>
        <taxon>Basidiomycota</taxon>
        <taxon>Ustilaginomycotina</taxon>
        <taxon>Ustilaginomycetes</taxon>
        <taxon>Ustilaginales</taxon>
        <taxon>Ustilaginaceae</taxon>
        <taxon>Pseudozyma</taxon>
    </lineage>
</organism>
<feature type="compositionally biased region" description="Polar residues" evidence="1">
    <location>
        <begin position="530"/>
        <end position="554"/>
    </location>
</feature>
<keyword evidence="3" id="KW-1185">Reference proteome</keyword>
<feature type="compositionally biased region" description="Polar residues" evidence="1">
    <location>
        <begin position="188"/>
        <end position="216"/>
    </location>
</feature>
<feature type="compositionally biased region" description="Low complexity" evidence="1">
    <location>
        <begin position="935"/>
        <end position="948"/>
    </location>
</feature>
<feature type="compositionally biased region" description="Gly residues" evidence="1">
    <location>
        <begin position="907"/>
        <end position="916"/>
    </location>
</feature>
<feature type="compositionally biased region" description="Polar residues" evidence="1">
    <location>
        <begin position="562"/>
        <end position="579"/>
    </location>
</feature>
<protein>
    <submittedName>
        <fullName evidence="2">Uncharacterized protein</fullName>
    </submittedName>
</protein>
<evidence type="ECO:0000313" key="2">
    <source>
        <dbReference type="EMBL" id="SPO36998.1"/>
    </source>
</evidence>
<feature type="region of interest" description="Disordered" evidence="1">
    <location>
        <begin position="984"/>
        <end position="1004"/>
    </location>
</feature>
<feature type="compositionally biased region" description="Low complexity" evidence="1">
    <location>
        <begin position="1"/>
        <end position="19"/>
    </location>
</feature>
<proteinExistence type="predicted"/>
<feature type="compositionally biased region" description="Polar residues" evidence="1">
    <location>
        <begin position="135"/>
        <end position="157"/>
    </location>
</feature>
<feature type="compositionally biased region" description="Polar residues" evidence="1">
    <location>
        <begin position="404"/>
        <end position="422"/>
    </location>
</feature>
<dbReference type="OrthoDB" id="3362327at2759"/>
<feature type="compositionally biased region" description="Basic and acidic residues" evidence="1">
    <location>
        <begin position="284"/>
        <end position="296"/>
    </location>
</feature>
<gene>
    <name evidence="2" type="ORF">PSFLO_02470</name>
</gene>
<feature type="region of interest" description="Disordered" evidence="1">
    <location>
        <begin position="863"/>
        <end position="957"/>
    </location>
</feature>
<sequence length="1004" mass="105788">MTTTSRSRSLHRTGSSTGSQHGGRRPSVGKQAGGRGRFDPNLMMSTNAGDSDGARDRASEMGSRRKSVDGLKALEKAARRNKSSDRLHRGESSTNLSSAKRSKSSTQLAMARDERPSRRKEHAKQKTEEQETEDGWTSASATGTPIVSLEASPSTSPMDEGLVLGFKKRPVAQQSDSHSRKEPGNDRLASNQPPRTDMARTTSAQSSATPRVSATRMNDDFEPLQQNTLSQTAVQGQESVGASAHRSQEPGQRPTHAQPAAGNRTESSVYNGAGLERGQPRPPPLEREDTARTLRDEGDDADGQQELNSRSTDPRRATEAAQLQESPSAAVKRVADLRLDIDSAQSSGGSADQDGSALPADGLRSRRIRSESPANLEADAPSPSAAADRQARSSHHRAPSSASNRTLRSSVPMTSSPGSLRSRTSVLSNMNMLFPRENHGIVPPKLDTHNALAGALGARHEDRGDSVGPSRGSAKGSGRGRSGLPASASEPVGLDEMFPDGLAQMNGSMSSRGQARRKGSMSSMSGSGITLPSPSPSVGNIAPTTASRGANDFNSVRRGPQGSVSSLATDPNSIESSGILSPDRRRTTSTQSLTAADAARLAAKLRLARDSIDEHSATSALRGASASGFLSGGQRQGSNPRLEKYNKPVISNFAKDQAAGEAPRGLPVTHESVFSRQFSRPHESQDEVGGPQRRMYRYVMPSGLGGPPIEKSELSDALLGPSLDMDDFESSWAPALANAAGLGSRSMRHPSRNVEPEFGIGPHDTGASVNGPNSTPLHLIHGLTTTSPDAFPLDPTDVPALQEGGDLFDPTTATAPHGAIKFVDPALIRAIAMTSQAISTHRAHVVTRRYADPMRESLERMARSSGKWGLVPQAPVNTPSSPALSLSGGRWGGRKTAPNSPGLRAGTAGGASGGGVLERPGFARRQTSDASTSSHQHQQQQQQQLQRHGQGGANAGQLHNHLAGQLAHLVDAAEHPVRSLKRVWSGGLGRGGLAALTSTREETT</sequence>
<reference evidence="2 3" key="1">
    <citation type="submission" date="2018-03" db="EMBL/GenBank/DDBJ databases">
        <authorList>
            <person name="Guldener U."/>
        </authorList>
    </citation>
    <scope>NUCLEOTIDE SEQUENCE [LARGE SCALE GENOMIC DNA]</scope>
    <source>
        <strain evidence="2 3">DAOM196992</strain>
    </source>
</reference>
<evidence type="ECO:0000313" key="3">
    <source>
        <dbReference type="Proteomes" id="UP000323386"/>
    </source>
</evidence>
<feature type="compositionally biased region" description="Basic and acidic residues" evidence="1">
    <location>
        <begin position="52"/>
        <end position="91"/>
    </location>
</feature>
<feature type="compositionally biased region" description="Polar residues" evidence="1">
    <location>
        <begin position="224"/>
        <end position="240"/>
    </location>
</feature>
<dbReference type="EMBL" id="OOIP01000005">
    <property type="protein sequence ID" value="SPO36998.1"/>
    <property type="molecule type" value="Genomic_DNA"/>
</dbReference>
<feature type="compositionally biased region" description="Low complexity" evidence="1">
    <location>
        <begin position="342"/>
        <end position="357"/>
    </location>
</feature>
<feature type="compositionally biased region" description="Polar residues" evidence="1">
    <location>
        <begin position="875"/>
        <end position="884"/>
    </location>
</feature>